<dbReference type="GO" id="GO:0005886">
    <property type="term" value="C:plasma membrane"/>
    <property type="evidence" value="ECO:0007669"/>
    <property type="project" value="UniProtKB-SubCell"/>
</dbReference>
<dbReference type="NCBIfam" id="TIGR00813">
    <property type="entry name" value="sss"/>
    <property type="match status" value="1"/>
</dbReference>
<comment type="subcellular location">
    <subcellularLocation>
        <location evidence="1">Cell membrane</location>
        <topology evidence="1">Multi-pass membrane protein</topology>
    </subcellularLocation>
</comment>
<keyword evidence="9 13" id="KW-0472">Membrane</keyword>
<proteinExistence type="inferred from homology"/>
<keyword evidence="4" id="KW-1003">Cell membrane</keyword>
<feature type="transmembrane region" description="Helical" evidence="13">
    <location>
        <begin position="75"/>
        <end position="95"/>
    </location>
</feature>
<feature type="transmembrane region" description="Helical" evidence="13">
    <location>
        <begin position="150"/>
        <end position="170"/>
    </location>
</feature>
<dbReference type="EMBL" id="JAWDGP010006977">
    <property type="protein sequence ID" value="KAK3732256.1"/>
    <property type="molecule type" value="Genomic_DNA"/>
</dbReference>
<feature type="transmembrane region" description="Helical" evidence="13">
    <location>
        <begin position="36"/>
        <end position="55"/>
    </location>
</feature>
<comment type="similarity">
    <text evidence="2 11">Belongs to the sodium:solute symporter (SSF) (TC 2.A.21) family.</text>
</comment>
<keyword evidence="6 13" id="KW-1133">Transmembrane helix</keyword>
<evidence type="ECO:0000256" key="4">
    <source>
        <dbReference type="ARBA" id="ARBA00022475"/>
    </source>
</evidence>
<sequence>MTQAACYVPGVQREPAFDGDFTFNTGRIKSITDIDYIIFSLSLVIPTIVGSYQGWRSRMHMEIEEFMMAGGTMGFIPVGLSLISSFLSAITMIGAPTEVYSHSIMNLWSALGFVIVCAASAHIYMPVFYELRVKSVYQYLEMRFSRAVRTVAFGVFALHMTIYMALVLYIPSVALSAVTGLNLWGAVVSVTLVCIFYCTFGGIRAVIWADCFHVFMMFSTVMFSLYGASEAVGTRDMLESVTRTNRIRFFDFRLNPTVRSTAWSSCFGGGGIFLALYAVNQVSVHRCLTCRTLKDAKLAMWICFPGYFLFLLLSICVGLYMSAFYENCDPLQAKLVKHSNEIPPLFMQDILSHTPGFLGIYLAGVFSATLSTVSSGINSVAMVFLEDYIRVYFRARTKEEKHRMMIQIFSVIFGFICMELSFLASKMGPGILQVGLTNHACLSGPLLGLFSLGMFFPKSNEKGALIGVFGAMMLTTSMIFMLPTAPDPDIPMKCVSNCNVTSLSNISKIALLQPHTTTAPAIPENSIIIYNVSYLWFSMVSSISCVIIGLIASYMTGYGNPKDVDPRLIVPLFDDVFPFYHLPESTREYFRCGIDHKDKFEKARRKMKISPSSPLERVSTDESFIFKTFSSSGFQPSKSAGTSEGTGELLTAESEI</sequence>
<comment type="caution">
    <text evidence="14">The sequence shown here is derived from an EMBL/GenBank/DDBJ whole genome shotgun (WGS) entry which is preliminary data.</text>
</comment>
<evidence type="ECO:0000256" key="12">
    <source>
        <dbReference type="SAM" id="MobiDB-lite"/>
    </source>
</evidence>
<keyword evidence="8" id="KW-0406">Ion transport</keyword>
<evidence type="ECO:0000256" key="8">
    <source>
        <dbReference type="ARBA" id="ARBA00023065"/>
    </source>
</evidence>
<dbReference type="Proteomes" id="UP001283361">
    <property type="component" value="Unassembled WGS sequence"/>
</dbReference>
<evidence type="ECO:0000313" key="15">
    <source>
        <dbReference type="Proteomes" id="UP001283361"/>
    </source>
</evidence>
<evidence type="ECO:0000256" key="10">
    <source>
        <dbReference type="ARBA" id="ARBA00023201"/>
    </source>
</evidence>
<evidence type="ECO:0000256" key="13">
    <source>
        <dbReference type="SAM" id="Phobius"/>
    </source>
</evidence>
<protein>
    <recommendedName>
        <fullName evidence="16">Sodium-coupled monocarboxylate transporter 2</fullName>
    </recommendedName>
</protein>
<dbReference type="GO" id="GO:0006814">
    <property type="term" value="P:sodium ion transport"/>
    <property type="evidence" value="ECO:0007669"/>
    <property type="project" value="UniProtKB-KW"/>
</dbReference>
<evidence type="ECO:0000256" key="3">
    <source>
        <dbReference type="ARBA" id="ARBA00022448"/>
    </source>
</evidence>
<reference evidence="14" key="1">
    <citation type="journal article" date="2023" name="G3 (Bethesda)">
        <title>A reference genome for the long-term kleptoplast-retaining sea slug Elysia crispata morphotype clarki.</title>
        <authorList>
            <person name="Eastman K.E."/>
            <person name="Pendleton A.L."/>
            <person name="Shaikh M.A."/>
            <person name="Suttiyut T."/>
            <person name="Ogas R."/>
            <person name="Tomko P."/>
            <person name="Gavelis G."/>
            <person name="Widhalm J.R."/>
            <person name="Wisecaver J.H."/>
        </authorList>
    </citation>
    <scope>NUCLEOTIDE SEQUENCE</scope>
    <source>
        <strain evidence="14">ECLA1</strain>
    </source>
</reference>
<feature type="transmembrane region" description="Helical" evidence="13">
    <location>
        <begin position="182"/>
        <end position="200"/>
    </location>
</feature>
<feature type="transmembrane region" description="Helical" evidence="13">
    <location>
        <begin position="436"/>
        <end position="456"/>
    </location>
</feature>
<dbReference type="Gene3D" id="1.20.1730.10">
    <property type="entry name" value="Sodium/glucose cotransporter"/>
    <property type="match status" value="1"/>
</dbReference>
<dbReference type="PROSITE" id="PS50283">
    <property type="entry name" value="NA_SOLUT_SYMP_3"/>
    <property type="match status" value="1"/>
</dbReference>
<feature type="transmembrane region" description="Helical" evidence="13">
    <location>
        <begin position="360"/>
        <end position="385"/>
    </location>
</feature>
<dbReference type="GO" id="GO:0015293">
    <property type="term" value="F:symporter activity"/>
    <property type="evidence" value="ECO:0007669"/>
    <property type="project" value="TreeGrafter"/>
</dbReference>
<feature type="transmembrane region" description="Helical" evidence="13">
    <location>
        <begin position="207"/>
        <end position="228"/>
    </location>
</feature>
<dbReference type="InterPro" id="IPR001734">
    <property type="entry name" value="Na/solute_symporter"/>
</dbReference>
<feature type="transmembrane region" description="Helical" evidence="13">
    <location>
        <begin position="534"/>
        <end position="557"/>
    </location>
</feature>
<dbReference type="InterPro" id="IPR038377">
    <property type="entry name" value="Na/Glc_symporter_sf"/>
</dbReference>
<evidence type="ECO:0000256" key="7">
    <source>
        <dbReference type="ARBA" id="ARBA00023053"/>
    </source>
</evidence>
<dbReference type="AlphaFoldDB" id="A0AAE1CSC7"/>
<organism evidence="14 15">
    <name type="scientific">Elysia crispata</name>
    <name type="common">lettuce slug</name>
    <dbReference type="NCBI Taxonomy" id="231223"/>
    <lineage>
        <taxon>Eukaryota</taxon>
        <taxon>Metazoa</taxon>
        <taxon>Spiralia</taxon>
        <taxon>Lophotrochozoa</taxon>
        <taxon>Mollusca</taxon>
        <taxon>Gastropoda</taxon>
        <taxon>Heterobranchia</taxon>
        <taxon>Euthyneura</taxon>
        <taxon>Panpulmonata</taxon>
        <taxon>Sacoglossa</taxon>
        <taxon>Placobranchoidea</taxon>
        <taxon>Plakobranchidae</taxon>
        <taxon>Elysia</taxon>
    </lineage>
</organism>
<evidence type="ECO:0000256" key="1">
    <source>
        <dbReference type="ARBA" id="ARBA00004651"/>
    </source>
</evidence>
<evidence type="ECO:0000256" key="6">
    <source>
        <dbReference type="ARBA" id="ARBA00022989"/>
    </source>
</evidence>
<keyword evidence="3" id="KW-0813">Transport</keyword>
<keyword evidence="7" id="KW-0915">Sodium</keyword>
<dbReference type="PANTHER" id="PTHR42985">
    <property type="entry name" value="SODIUM-COUPLED MONOCARBOXYLATE TRANSPORTER"/>
    <property type="match status" value="1"/>
</dbReference>
<dbReference type="Pfam" id="PF00474">
    <property type="entry name" value="SSF"/>
    <property type="match status" value="1"/>
</dbReference>
<evidence type="ECO:0000256" key="5">
    <source>
        <dbReference type="ARBA" id="ARBA00022692"/>
    </source>
</evidence>
<gene>
    <name evidence="14" type="ORF">RRG08_030599</name>
</gene>
<name>A0AAE1CSC7_9GAST</name>
<feature type="transmembrane region" description="Helical" evidence="13">
    <location>
        <begin position="406"/>
        <end position="424"/>
    </location>
</feature>
<feature type="transmembrane region" description="Helical" evidence="13">
    <location>
        <begin position="463"/>
        <end position="482"/>
    </location>
</feature>
<dbReference type="PANTHER" id="PTHR42985:SF2">
    <property type="entry name" value="SODIUM-DEPENDENT MULTIVITAMIN TRANSPORTER"/>
    <property type="match status" value="1"/>
</dbReference>
<feature type="region of interest" description="Disordered" evidence="12">
    <location>
        <begin position="631"/>
        <end position="656"/>
    </location>
</feature>
<evidence type="ECO:0000256" key="11">
    <source>
        <dbReference type="RuleBase" id="RU362091"/>
    </source>
</evidence>
<dbReference type="CDD" id="cd11492">
    <property type="entry name" value="SLC5sbd_NIS-SMVT"/>
    <property type="match status" value="1"/>
</dbReference>
<feature type="transmembrane region" description="Helical" evidence="13">
    <location>
        <begin position="261"/>
        <end position="279"/>
    </location>
</feature>
<feature type="transmembrane region" description="Helical" evidence="13">
    <location>
        <begin position="107"/>
        <end position="129"/>
    </location>
</feature>
<evidence type="ECO:0008006" key="16">
    <source>
        <dbReference type="Google" id="ProtNLM"/>
    </source>
</evidence>
<keyword evidence="5 13" id="KW-0812">Transmembrane</keyword>
<evidence type="ECO:0000256" key="2">
    <source>
        <dbReference type="ARBA" id="ARBA00006434"/>
    </source>
</evidence>
<keyword evidence="15" id="KW-1185">Reference proteome</keyword>
<evidence type="ECO:0000313" key="14">
    <source>
        <dbReference type="EMBL" id="KAK3732256.1"/>
    </source>
</evidence>
<feature type="transmembrane region" description="Helical" evidence="13">
    <location>
        <begin position="299"/>
        <end position="321"/>
    </location>
</feature>
<dbReference type="InterPro" id="IPR051163">
    <property type="entry name" value="Sodium:Solute_Symporter_SSF"/>
</dbReference>
<accession>A0AAE1CSC7</accession>
<feature type="compositionally biased region" description="Polar residues" evidence="12">
    <location>
        <begin position="631"/>
        <end position="645"/>
    </location>
</feature>
<evidence type="ECO:0000256" key="9">
    <source>
        <dbReference type="ARBA" id="ARBA00023136"/>
    </source>
</evidence>
<keyword evidence="10" id="KW-0739">Sodium transport</keyword>